<dbReference type="EMBL" id="BAAAEW010000036">
    <property type="protein sequence ID" value="GAA0763296.1"/>
    <property type="molecule type" value="Genomic_DNA"/>
</dbReference>
<dbReference type="CDD" id="cd04742">
    <property type="entry name" value="NPD_FabD"/>
    <property type="match status" value="1"/>
</dbReference>
<feature type="domain" description="Malonyl-CoA:ACP transacylase (MAT)" evidence="6">
    <location>
        <begin position="330"/>
        <end position="614"/>
    </location>
</feature>
<dbReference type="Proteomes" id="UP001500279">
    <property type="component" value="Unassembled WGS sequence"/>
</dbReference>
<evidence type="ECO:0000256" key="4">
    <source>
        <dbReference type="ARBA" id="ARBA00048462"/>
    </source>
</evidence>
<dbReference type="InterPro" id="IPR016035">
    <property type="entry name" value="Acyl_Trfase/lysoPLipase"/>
</dbReference>
<evidence type="ECO:0000256" key="3">
    <source>
        <dbReference type="ARBA" id="ARBA00023315"/>
    </source>
</evidence>
<feature type="region of interest" description="Disordered" evidence="5">
    <location>
        <begin position="613"/>
        <end position="643"/>
    </location>
</feature>
<evidence type="ECO:0000256" key="2">
    <source>
        <dbReference type="ARBA" id="ARBA00022679"/>
    </source>
</evidence>
<dbReference type="EC" id="2.3.1.39" evidence="1"/>
<dbReference type="InterPro" id="IPR014179">
    <property type="entry name" value="PfaD-like_TIM-barrel"/>
</dbReference>
<evidence type="ECO:0000259" key="6">
    <source>
        <dbReference type="SMART" id="SM00827"/>
    </source>
</evidence>
<dbReference type="SUPFAM" id="SSF52151">
    <property type="entry name" value="FabD/lysophospholipase-like"/>
    <property type="match status" value="2"/>
</dbReference>
<keyword evidence="3" id="KW-0012">Acyltransferase</keyword>
<evidence type="ECO:0000313" key="7">
    <source>
        <dbReference type="EMBL" id="GAA0763296.1"/>
    </source>
</evidence>
<evidence type="ECO:0000256" key="1">
    <source>
        <dbReference type="ARBA" id="ARBA00013258"/>
    </source>
</evidence>
<gene>
    <name evidence="7" type="ORF">GCM10009107_48440</name>
</gene>
<keyword evidence="8" id="KW-1185">Reference proteome</keyword>
<dbReference type="Gene3D" id="3.30.70.250">
    <property type="entry name" value="Malonyl-CoA ACP transacylase, ACP-binding"/>
    <property type="match status" value="1"/>
</dbReference>
<dbReference type="SUPFAM" id="SSF51412">
    <property type="entry name" value="Inosine monophosphate dehydrogenase (IMPDH)"/>
    <property type="match status" value="1"/>
</dbReference>
<evidence type="ECO:0000313" key="8">
    <source>
        <dbReference type="Proteomes" id="UP001500279"/>
    </source>
</evidence>
<accession>A0ABP3VLT5</accession>
<dbReference type="Pfam" id="PF00698">
    <property type="entry name" value="Acyl_transf_1"/>
    <property type="match status" value="2"/>
</dbReference>
<comment type="caution">
    <text evidence="7">The sequence shown here is derived from an EMBL/GenBank/DDBJ whole genome shotgun (WGS) entry which is preliminary data.</text>
</comment>
<dbReference type="PANTHER" id="PTHR42681">
    <property type="entry name" value="MALONYL-COA-ACYL CARRIER PROTEIN TRANSACYLASE, MITOCHONDRIAL"/>
    <property type="match status" value="1"/>
</dbReference>
<dbReference type="NCBIfam" id="TIGR02814">
    <property type="entry name" value="pfaD_fam"/>
    <property type="match status" value="1"/>
</dbReference>
<evidence type="ECO:0000256" key="5">
    <source>
        <dbReference type="SAM" id="MobiDB-lite"/>
    </source>
</evidence>
<reference evidence="8" key="1">
    <citation type="journal article" date="2019" name="Int. J. Syst. Evol. Microbiol.">
        <title>The Global Catalogue of Microorganisms (GCM) 10K type strain sequencing project: providing services to taxonomists for standard genome sequencing and annotation.</title>
        <authorList>
            <consortium name="The Broad Institute Genomics Platform"/>
            <consortium name="The Broad Institute Genome Sequencing Center for Infectious Disease"/>
            <person name="Wu L."/>
            <person name="Ma J."/>
        </authorList>
    </citation>
    <scope>NUCLEOTIDE SEQUENCE [LARGE SCALE GENOMIC DNA]</scope>
    <source>
        <strain evidence="8">JCM 15503</strain>
    </source>
</reference>
<dbReference type="SMART" id="SM00827">
    <property type="entry name" value="PKS_AT"/>
    <property type="match status" value="2"/>
</dbReference>
<dbReference type="InterPro" id="IPR016036">
    <property type="entry name" value="Malonyl_transacylase_ACP-bd"/>
</dbReference>
<organism evidence="7 8">
    <name type="scientific">Ideonella azotifigens</name>
    <dbReference type="NCBI Taxonomy" id="513160"/>
    <lineage>
        <taxon>Bacteria</taxon>
        <taxon>Pseudomonadati</taxon>
        <taxon>Pseudomonadota</taxon>
        <taxon>Betaproteobacteria</taxon>
        <taxon>Burkholderiales</taxon>
        <taxon>Sphaerotilaceae</taxon>
        <taxon>Ideonella</taxon>
    </lineage>
</organism>
<name>A0ABP3VLT5_9BURK</name>
<dbReference type="InterPro" id="IPR049489">
    <property type="entry name" value="FabD-like_helical_ins"/>
</dbReference>
<dbReference type="InterPro" id="IPR013785">
    <property type="entry name" value="Aldolase_TIM"/>
</dbReference>
<dbReference type="Pfam" id="PF21607">
    <property type="entry name" value="FabD_helical_ins"/>
    <property type="match status" value="1"/>
</dbReference>
<keyword evidence="2" id="KW-0808">Transferase</keyword>
<dbReference type="SUPFAM" id="SSF55048">
    <property type="entry name" value="Probable ACP-binding domain of malonyl-CoA ACP transacylase"/>
    <property type="match status" value="1"/>
</dbReference>
<dbReference type="Gene3D" id="3.40.366.10">
    <property type="entry name" value="Malonyl-Coenzyme A Acyl Carrier Protein, domain 2"/>
    <property type="match status" value="2"/>
</dbReference>
<sequence length="1113" mass="121253">MGRELFERHAGFRATLERADRLARAHCGESPLAALLDERHAREAPFERLLHTHPAIFMVEYALAKALMAAGVQPDLVLGASLGTFAAAAVAGHVDPDAALLAVIDQAMAVEAHCEPGAMVAVMGEPAACLTPELFSICELGARNFATHSVISLPAANLAAVERQLRQHGVVFQRLPVRYAFHSRWIEAARLPCQQALSGLQIRQGNVPVVCCATGDFLRALPANHFWSAVRLPIQFHKTLHQIESQGCHRYIDIGPGGTLATFLKYGLPTGSKSAVHHVMAPFGSDLGRFMGLAATGRTPNITGSAARRHPDNPTPDEPIMDAPQLKAVIFPGQGSQFRGMGKALFPLFPEIVASASEILGYSLDELCLNDPQGKLSQTQFTQPAIFVVNALHYHRQQQLQPDLRPDFFAGHSLGEYNALLAAGVFPFETGLRLVKRRGELMAAAKQGGMAAVIGVPANELRALLDRHGLEQVDIANFNSPTQTVIAGEKGAIAQAAELFKRQDLRCVTLDVGAAFHSRLMHPARAEFAGFLQQFSFTAPHVPVIANATARPYDPGRIAQTLADQIAAPVQWVDSVRYLMGRGDILFQEIGANVLTKMVLDIRAKETPILDARPSAQPVRESKPEAAAVREPQPSIARSPQRRVEATSLGSEVFRRRFGLKFAYMAGAMYRGVASAELVIRMGKAGFLSFFGAGGLSLAKIDANIVRIQAELKQGQPYGMNLLANYEYPAQEEAVVDLYLKHGIRTVEAAAFMQMTPALVRFRLLGLRTNARGETVCDHRIVAKISRPEVARAFMMPPPAAIVEKLLAQGLVTPQQARLAQGVPVSHDICVEADSGGHTDGGIAAVMLPPLLRLRDELQRTHAYAEPICMGLAGGIGGPEAAAAAFLLGADFIMTGSINQCTVEAGMSDEGKAMLQEIDIQDTEYAPAGDMFEIGAQVQVMKKSVFFPARANKLLSLYRHYNSLDEIPERTRRQLETTFFKKSFDEIWHETANYFRSAGQAHEIAKAEANPKHRMALVFRWYFAYCTRIAMAGAPDDRVNYQIQTGPALGSFNQWVKGTELEPWRQRHVDAIALKVMEGAAAHLAGFLTRFIDHTPLEAEAPQTQTTECPVEV</sequence>
<dbReference type="InterPro" id="IPR014043">
    <property type="entry name" value="Acyl_transferase_dom"/>
</dbReference>
<dbReference type="InterPro" id="IPR004410">
    <property type="entry name" value="Malonyl_CoA-ACP_transAc_FabD"/>
</dbReference>
<protein>
    <recommendedName>
        <fullName evidence="1">[acyl-carrier-protein] S-malonyltransferase</fullName>
        <ecNumber evidence="1">2.3.1.39</ecNumber>
    </recommendedName>
</protein>
<dbReference type="InterPro" id="IPR001227">
    <property type="entry name" value="Ac_transferase_dom_sf"/>
</dbReference>
<dbReference type="PANTHER" id="PTHR42681:SF1">
    <property type="entry name" value="MALONYL-COA-ACYL CARRIER PROTEIN TRANSACYLASE, MITOCHONDRIAL"/>
    <property type="match status" value="1"/>
</dbReference>
<dbReference type="Gene3D" id="3.20.20.70">
    <property type="entry name" value="Aldolase class I"/>
    <property type="match status" value="1"/>
</dbReference>
<proteinExistence type="predicted"/>
<feature type="region of interest" description="Disordered" evidence="5">
    <location>
        <begin position="301"/>
        <end position="321"/>
    </location>
</feature>
<comment type="catalytic activity">
    <reaction evidence="4">
        <text>holo-[ACP] + malonyl-CoA = malonyl-[ACP] + CoA</text>
        <dbReference type="Rhea" id="RHEA:41792"/>
        <dbReference type="Rhea" id="RHEA-COMP:9623"/>
        <dbReference type="Rhea" id="RHEA-COMP:9685"/>
        <dbReference type="ChEBI" id="CHEBI:57287"/>
        <dbReference type="ChEBI" id="CHEBI:57384"/>
        <dbReference type="ChEBI" id="CHEBI:64479"/>
        <dbReference type="ChEBI" id="CHEBI:78449"/>
        <dbReference type="EC" id="2.3.1.39"/>
    </reaction>
</comment>
<feature type="domain" description="Malonyl-CoA:ACP transacylase (MAT)" evidence="6">
    <location>
        <begin position="1"/>
        <end position="310"/>
    </location>
</feature>
<dbReference type="NCBIfam" id="TIGR00128">
    <property type="entry name" value="fabD"/>
    <property type="match status" value="1"/>
</dbReference>
<dbReference type="InterPro" id="IPR050858">
    <property type="entry name" value="Mal-CoA-ACP_Trans/PKS_FabD"/>
</dbReference>